<feature type="region of interest" description="Disordered" evidence="1">
    <location>
        <begin position="169"/>
        <end position="190"/>
    </location>
</feature>
<feature type="compositionally biased region" description="Polar residues" evidence="1">
    <location>
        <begin position="169"/>
        <end position="182"/>
    </location>
</feature>
<dbReference type="RefSeq" id="WP_078485184.1">
    <property type="nucleotide sequence ID" value="NZ_MPRL01000129.1"/>
</dbReference>
<keyword evidence="3" id="KW-1185">Reference proteome</keyword>
<accession>A0A1T2KZ44</accession>
<gene>
    <name evidence="2" type="ORF">BOW53_16520</name>
</gene>
<proteinExistence type="predicted"/>
<comment type="caution">
    <text evidence="2">The sequence shown here is derived from an EMBL/GenBank/DDBJ whole genome shotgun (WGS) entry which is preliminary data.</text>
</comment>
<reference evidence="2 3" key="1">
    <citation type="submission" date="2016-11" db="EMBL/GenBank/DDBJ databases">
        <title>Mixed transmission modes and dynamic genome evolution in an obligate animal-bacterial symbiosis.</title>
        <authorList>
            <person name="Russell S.L."/>
            <person name="Corbett-Detig R.B."/>
            <person name="Cavanaugh C.M."/>
        </authorList>
    </citation>
    <scope>NUCLEOTIDE SEQUENCE [LARGE SCALE GENOMIC DNA]</scope>
    <source>
        <strain evidence="2">Sveles-Q1</strain>
    </source>
</reference>
<evidence type="ECO:0000256" key="1">
    <source>
        <dbReference type="SAM" id="MobiDB-lite"/>
    </source>
</evidence>
<evidence type="ECO:0000313" key="3">
    <source>
        <dbReference type="Proteomes" id="UP000191110"/>
    </source>
</evidence>
<name>A0A1T2KZ44_9GAMM</name>
<sequence length="190" mass="21153">MLMKLSLFIGILIVVPLAYSEDNPITKRVGDWEVGIDELVRSGCYTTKSYGSGDAFRLGVNKDFSYLYFAIGNEKWKSIEKGKEYKIRIIFGDETPWSGSMHGININGFPMLLLNIRESKISNAFLSEFMQDKRLVVEYNNIQIASLSLKGASKSVSVLTQCHKVVDNSSDSGDPFSESNGAKNDDPFSV</sequence>
<evidence type="ECO:0000313" key="2">
    <source>
        <dbReference type="EMBL" id="OOZ38112.1"/>
    </source>
</evidence>
<protein>
    <submittedName>
        <fullName evidence="2">Uncharacterized protein</fullName>
    </submittedName>
</protein>
<organism evidence="2 3">
    <name type="scientific">Solemya pervernicosa gill symbiont</name>
    <dbReference type="NCBI Taxonomy" id="642797"/>
    <lineage>
        <taxon>Bacteria</taxon>
        <taxon>Pseudomonadati</taxon>
        <taxon>Pseudomonadota</taxon>
        <taxon>Gammaproteobacteria</taxon>
        <taxon>sulfur-oxidizing symbionts</taxon>
    </lineage>
</organism>
<dbReference type="Proteomes" id="UP000191110">
    <property type="component" value="Unassembled WGS sequence"/>
</dbReference>
<dbReference type="EMBL" id="MPRL01000129">
    <property type="protein sequence ID" value="OOZ38112.1"/>
    <property type="molecule type" value="Genomic_DNA"/>
</dbReference>
<dbReference type="AlphaFoldDB" id="A0A1T2KZ44"/>